<dbReference type="Pfam" id="PF02589">
    <property type="entry name" value="LUD_dom"/>
    <property type="match status" value="1"/>
</dbReference>
<evidence type="ECO:0000256" key="3">
    <source>
        <dbReference type="ARBA" id="ARBA00022723"/>
    </source>
</evidence>
<gene>
    <name evidence="9" type="ORF">A2257_04120</name>
</gene>
<dbReference type="Proteomes" id="UP000177407">
    <property type="component" value="Unassembled WGS sequence"/>
</dbReference>
<dbReference type="InterPro" id="IPR024185">
    <property type="entry name" value="FTHF_cligase-like_sf"/>
</dbReference>
<dbReference type="PANTHER" id="PTHR47153">
    <property type="entry name" value="LACTATE UTILIZATION PROTEIN B"/>
    <property type="match status" value="1"/>
</dbReference>
<reference evidence="9 10" key="1">
    <citation type="journal article" date="2016" name="Nat. Commun.">
        <title>Thousands of microbial genomes shed light on interconnected biogeochemical processes in an aquifer system.</title>
        <authorList>
            <person name="Anantharaman K."/>
            <person name="Brown C.T."/>
            <person name="Hug L.A."/>
            <person name="Sharon I."/>
            <person name="Castelle C.J."/>
            <person name="Probst A.J."/>
            <person name="Thomas B.C."/>
            <person name="Singh A."/>
            <person name="Wilkins M.J."/>
            <person name="Karaoz U."/>
            <person name="Brodie E.L."/>
            <person name="Williams K.H."/>
            <person name="Hubbard S.S."/>
            <person name="Banfield J.F."/>
        </authorList>
    </citation>
    <scope>NUCLEOTIDE SEQUENCE [LARGE SCALE GENOMIC DNA]</scope>
</reference>
<accession>A0A1F5S1F7</accession>
<dbReference type="GO" id="GO:0006089">
    <property type="term" value="P:lactate metabolic process"/>
    <property type="evidence" value="ECO:0007669"/>
    <property type="project" value="InterPro"/>
</dbReference>
<dbReference type="SUPFAM" id="SSF100950">
    <property type="entry name" value="NagB/RpiA/CoA transferase-like"/>
    <property type="match status" value="1"/>
</dbReference>
<dbReference type="InterPro" id="IPR009051">
    <property type="entry name" value="Helical_ferredxn"/>
</dbReference>
<evidence type="ECO:0000256" key="5">
    <source>
        <dbReference type="ARBA" id="ARBA00022982"/>
    </source>
</evidence>
<dbReference type="InterPro" id="IPR017896">
    <property type="entry name" value="4Fe4S_Fe-S-bd"/>
</dbReference>
<dbReference type="Gene3D" id="1.10.1060.10">
    <property type="entry name" value="Alpha-helical ferredoxin"/>
    <property type="match status" value="1"/>
</dbReference>
<dbReference type="EMBL" id="MFGA01000023">
    <property type="protein sequence ID" value="OGF20518.1"/>
    <property type="molecule type" value="Genomic_DNA"/>
</dbReference>
<comment type="caution">
    <text evidence="9">The sequence shown here is derived from an EMBL/GenBank/DDBJ whole genome shotgun (WGS) entry which is preliminary data.</text>
</comment>
<evidence type="ECO:0000313" key="10">
    <source>
        <dbReference type="Proteomes" id="UP000177407"/>
    </source>
</evidence>
<keyword evidence="4" id="KW-0677">Repeat</keyword>
<evidence type="ECO:0000256" key="7">
    <source>
        <dbReference type="ARBA" id="ARBA00023014"/>
    </source>
</evidence>
<evidence type="ECO:0000313" key="9">
    <source>
        <dbReference type="EMBL" id="OGF20518.1"/>
    </source>
</evidence>
<dbReference type="Pfam" id="PF13183">
    <property type="entry name" value="Fer4_8"/>
    <property type="match status" value="1"/>
</dbReference>
<dbReference type="PROSITE" id="PS00198">
    <property type="entry name" value="4FE4S_FER_1"/>
    <property type="match status" value="2"/>
</dbReference>
<keyword evidence="1" id="KW-0813">Transport</keyword>
<dbReference type="InterPro" id="IPR004452">
    <property type="entry name" value="LutB/LldF"/>
</dbReference>
<feature type="domain" description="4Fe-4S ferredoxin-type" evidence="8">
    <location>
        <begin position="293"/>
        <end position="324"/>
    </location>
</feature>
<evidence type="ECO:0000256" key="1">
    <source>
        <dbReference type="ARBA" id="ARBA00022448"/>
    </source>
</evidence>
<evidence type="ECO:0000256" key="2">
    <source>
        <dbReference type="ARBA" id="ARBA00022485"/>
    </source>
</evidence>
<evidence type="ECO:0000259" key="8">
    <source>
        <dbReference type="PROSITE" id="PS51379"/>
    </source>
</evidence>
<dbReference type="Gene3D" id="3.40.50.10420">
    <property type="entry name" value="NagB/RpiA/CoA transferase-like"/>
    <property type="match status" value="1"/>
</dbReference>
<evidence type="ECO:0000256" key="4">
    <source>
        <dbReference type="ARBA" id="ARBA00022737"/>
    </source>
</evidence>
<dbReference type="SUPFAM" id="SSF46548">
    <property type="entry name" value="alpha-helical ferredoxin"/>
    <property type="match status" value="1"/>
</dbReference>
<keyword evidence="3" id="KW-0479">Metal-binding</keyword>
<dbReference type="InterPro" id="IPR037171">
    <property type="entry name" value="NagB/RpiA_transferase-like"/>
</dbReference>
<name>A0A1F5S1F7_9BACT</name>
<protein>
    <recommendedName>
        <fullName evidence="8">4Fe-4S ferredoxin-type domain-containing protein</fullName>
    </recommendedName>
</protein>
<organism evidence="9 10">
    <name type="scientific">Candidatus Falkowbacteria bacterium RIFOXYA2_FULL_38_12</name>
    <dbReference type="NCBI Taxonomy" id="1797993"/>
    <lineage>
        <taxon>Bacteria</taxon>
        <taxon>Candidatus Falkowiibacteriota</taxon>
    </lineage>
</organism>
<sequence>MQTDFLSPEIKKNIWKVVLEYKAKREKVLADLGFDENKFKDEVREIKERTFRDIKNLRQKTIANLEKNGIKVFEAKDAKDAERIIKDLTATSKLIVKAKTTAADEIGIDEILKDKELVSTDLGDFIMSIAGEQDMHPVSPAYHLTPEEISEIIKNKLGETVTPTAKDIATFVRGYLRGKFKEADTGISGANVITSDGRIVLLENEGNISLVSRLPDKHIIIAGWEKIVPTIEDAMKIVRATTVWASGVDWPVYVSIISGPSKTADIQKQLIIGAQGAKEVYLVLLDNGRDKILEEGLEELLYCINCGACINLCPAYHQLGTKYGDKYLGSKGIIMSAFMVNLLRAKDSGCYSCTLCGACRENCPVKIDLPELMKKVREKINKENLETDENKKMIANIRKFGNPFGEMEEGKTPKELYCC</sequence>
<keyword evidence="7" id="KW-0411">Iron-sulfur</keyword>
<keyword evidence="5" id="KW-0249">Electron transport</keyword>
<dbReference type="InterPro" id="IPR017900">
    <property type="entry name" value="4Fe4S_Fe_S_CS"/>
</dbReference>
<dbReference type="GO" id="GO:0051539">
    <property type="term" value="F:4 iron, 4 sulfur cluster binding"/>
    <property type="evidence" value="ECO:0007669"/>
    <property type="project" value="UniProtKB-KW"/>
</dbReference>
<evidence type="ECO:0000256" key="6">
    <source>
        <dbReference type="ARBA" id="ARBA00023004"/>
    </source>
</evidence>
<proteinExistence type="predicted"/>
<dbReference type="GO" id="GO:0046872">
    <property type="term" value="F:metal ion binding"/>
    <property type="evidence" value="ECO:0007669"/>
    <property type="project" value="UniProtKB-KW"/>
</dbReference>
<keyword evidence="2" id="KW-0004">4Fe-4S</keyword>
<dbReference type="InterPro" id="IPR003741">
    <property type="entry name" value="LUD_dom"/>
</dbReference>
<keyword evidence="6" id="KW-0408">Iron</keyword>
<dbReference type="PROSITE" id="PS51379">
    <property type="entry name" value="4FE4S_FER_2"/>
    <property type="match status" value="1"/>
</dbReference>
<dbReference type="PANTHER" id="PTHR47153:SF2">
    <property type="entry name" value="LACTATE UTILIZATION PROTEIN B"/>
    <property type="match status" value="1"/>
</dbReference>
<dbReference type="AlphaFoldDB" id="A0A1F5S1F7"/>